<accession>W8F1B0</accession>
<proteinExistence type="predicted"/>
<dbReference type="Proteomes" id="UP000019423">
    <property type="component" value="Chromosome"/>
</dbReference>
<keyword evidence="1" id="KW-1133">Transmembrane helix</keyword>
<dbReference type="EMBL" id="CP007145">
    <property type="protein sequence ID" value="AHJ98693.1"/>
    <property type="molecule type" value="Genomic_DNA"/>
</dbReference>
<dbReference type="InterPro" id="IPR025646">
    <property type="entry name" value="DUF4350"/>
</dbReference>
<reference evidence="3 4" key="1">
    <citation type="submission" date="2014-01" db="EMBL/GenBank/DDBJ databases">
        <title>Complete genome sequence of ionizing-radiation resistance bacterium Hymenobacter swuensis DY53.</title>
        <authorList>
            <person name="Jung J.-H."/>
            <person name="Jeong S.-W."/>
            <person name="Joe M.-H."/>
            <person name="Cho y.-j."/>
            <person name="Kim M.-K."/>
            <person name="Lim S.-Y."/>
        </authorList>
    </citation>
    <scope>NUCLEOTIDE SEQUENCE [LARGE SCALE GENOMIC DNA]</scope>
    <source>
        <strain evidence="3 4">DY53</strain>
    </source>
</reference>
<dbReference type="KEGG" id="hsw:Hsw_3098"/>
<protein>
    <recommendedName>
        <fullName evidence="2">DUF4350 domain-containing protein</fullName>
    </recommendedName>
</protein>
<gene>
    <name evidence="3" type="ORF">Hsw_3098</name>
</gene>
<name>W8F1B0_9BACT</name>
<organism evidence="3 4">
    <name type="scientific">Hymenobacter swuensis DY53</name>
    <dbReference type="NCBI Taxonomy" id="1227739"/>
    <lineage>
        <taxon>Bacteria</taxon>
        <taxon>Pseudomonadati</taxon>
        <taxon>Bacteroidota</taxon>
        <taxon>Cytophagia</taxon>
        <taxon>Cytophagales</taxon>
        <taxon>Hymenobacteraceae</taxon>
        <taxon>Hymenobacter</taxon>
    </lineage>
</organism>
<dbReference type="STRING" id="1227739.Hsw_3098"/>
<dbReference type="HOGENOM" id="CLU_036786_1_0_10"/>
<evidence type="ECO:0000313" key="3">
    <source>
        <dbReference type="EMBL" id="AHJ98693.1"/>
    </source>
</evidence>
<evidence type="ECO:0000256" key="1">
    <source>
        <dbReference type="SAM" id="Phobius"/>
    </source>
</evidence>
<evidence type="ECO:0000313" key="4">
    <source>
        <dbReference type="Proteomes" id="UP000019423"/>
    </source>
</evidence>
<dbReference type="Pfam" id="PF14258">
    <property type="entry name" value="DUF4350"/>
    <property type="match status" value="1"/>
</dbReference>
<dbReference type="eggNOG" id="ENOG502Z8TX">
    <property type="taxonomic scope" value="Bacteria"/>
</dbReference>
<keyword evidence="4" id="KW-1185">Reference proteome</keyword>
<dbReference type="AlphaFoldDB" id="W8F1B0"/>
<feature type="domain" description="DUF4350" evidence="2">
    <location>
        <begin position="60"/>
        <end position="243"/>
    </location>
</feature>
<keyword evidence="1" id="KW-0472">Membrane</keyword>
<sequence length="415" mass="46335">MLFAAFVAVEYFRPQPTNWRPTFINRDKIPYGTYVLFDQLPQLFPGQPISTVRVPIASQLLPGLGADVNQDSALSRTGPALRAGKGTYLFVNDAFSCSRLDRDALLRYLSKGNTALIAAEQIDQELLNSLKLDVQPLLDMQDLLAQRRTRGTNRRQQAQAQLLTLVNQPLGSQRTVRLTEDEVPAYFRARAGSRARVLAYERRRRPVLVRVPVGRGFLLLSTTPGTFSNLLLLRPATAGFAFAALSWLPANQPVFWDEYQKQGPLGEQSLLRVLTGHTALRWALVTGLLTGLLFVVVEARRRQRIIPVLKSLPNTTLLFTRTVASLYQQGSNHSLIAEKKIGLFLEHLRTRYHEPTLDLGDAANRERLAQKSGISRPEVDALAKRINLVLTAPQVSDAELLVLNRAITAFRRTAA</sequence>
<feature type="transmembrane region" description="Helical" evidence="1">
    <location>
        <begin position="279"/>
        <end position="297"/>
    </location>
</feature>
<dbReference type="PATRIC" id="fig|1227739.3.peg.3270"/>
<keyword evidence="1" id="KW-0812">Transmembrane</keyword>
<evidence type="ECO:0000259" key="2">
    <source>
        <dbReference type="Pfam" id="PF14258"/>
    </source>
</evidence>